<gene>
    <name evidence="2" type="ORF">O3I_010720</name>
</gene>
<accession>K0ETA2</accession>
<evidence type="ECO:0000256" key="1">
    <source>
        <dbReference type="ARBA" id="ARBA00022729"/>
    </source>
</evidence>
<dbReference type="AlphaFoldDB" id="K0ETA2"/>
<dbReference type="Proteomes" id="UP000006304">
    <property type="component" value="Chromosome"/>
</dbReference>
<keyword evidence="3" id="KW-1185">Reference proteome</keyword>
<sequence>MNGSWPTPHERDADAGLATYLAACGVRYEQLRPGSTGVPTVSIVPPSPWTQVDRGYFRDVYSIWARPPIEGYGWVDNAVLVVVRLTPGVDYIELLTHAVSDARRLHGWDEISVDESRYERYPSCLIAGTYVVDSLRLRADTRYIVIGERGCQHLVQLTITSQLPSSSEAAVWASKDFDQFKGWWVTLPR</sequence>
<dbReference type="RefSeq" id="WP_014982960.1">
    <property type="nucleotide sequence ID" value="NC_018681.1"/>
</dbReference>
<dbReference type="KEGG" id="nbr:O3I_010720"/>
<dbReference type="InterPro" id="IPR019674">
    <property type="entry name" value="Lipoprotein_LpqN/LpqT-like"/>
</dbReference>
<keyword evidence="1" id="KW-0732">Signal</keyword>
<evidence type="ECO:0000313" key="3">
    <source>
        <dbReference type="Proteomes" id="UP000006304"/>
    </source>
</evidence>
<dbReference type="STRING" id="1133849.O3I_010720"/>
<dbReference type="EMBL" id="CP003876">
    <property type="protein sequence ID" value="AFU00105.1"/>
    <property type="molecule type" value="Genomic_DNA"/>
</dbReference>
<evidence type="ECO:0000313" key="2">
    <source>
        <dbReference type="EMBL" id="AFU00105.1"/>
    </source>
</evidence>
<dbReference type="HOGENOM" id="CLU_1433159_0_0_11"/>
<name>K0ETA2_NOCB7</name>
<organism evidence="2 3">
    <name type="scientific">Nocardia brasiliensis (strain ATCC 700358 / HUJEG-1)</name>
    <dbReference type="NCBI Taxonomy" id="1133849"/>
    <lineage>
        <taxon>Bacteria</taxon>
        <taxon>Bacillati</taxon>
        <taxon>Actinomycetota</taxon>
        <taxon>Actinomycetes</taxon>
        <taxon>Mycobacteriales</taxon>
        <taxon>Nocardiaceae</taxon>
        <taxon>Nocardia</taxon>
    </lineage>
</organism>
<evidence type="ECO:0008006" key="4">
    <source>
        <dbReference type="Google" id="ProtNLM"/>
    </source>
</evidence>
<reference evidence="2 3" key="1">
    <citation type="journal article" date="2012" name="J. Bacteriol.">
        <title>Complete genome sequence of Nocardia brasiliensis HUJEG-1.</title>
        <authorList>
            <person name="Vera-Cabrera L."/>
            <person name="Ortiz-Lopez R."/>
            <person name="Elizondo-Gonzalez R."/>
            <person name="Perez-Maya A.A."/>
            <person name="Ocampo-Candiani J."/>
        </authorList>
    </citation>
    <scope>NUCLEOTIDE SEQUENCE [LARGE SCALE GENOMIC DNA]</scope>
    <source>
        <strain evidence="3">ATCC 700358</strain>
    </source>
</reference>
<protein>
    <recommendedName>
        <fullName evidence="4">Lipoprotein</fullName>
    </recommendedName>
</protein>
<dbReference type="Pfam" id="PF10738">
    <property type="entry name" value="Lpp-LpqN"/>
    <property type="match status" value="1"/>
</dbReference>
<proteinExistence type="predicted"/>
<dbReference type="eggNOG" id="ENOG5031EJ8">
    <property type="taxonomic scope" value="Bacteria"/>
</dbReference>
<dbReference type="Gene3D" id="3.40.1000.10">
    <property type="entry name" value="Mog1/PsbP, alpha/beta/alpha sandwich"/>
    <property type="match status" value="1"/>
</dbReference>